<dbReference type="InterPro" id="IPR039925">
    <property type="entry name" value="RNF37_RING-Ubox"/>
</dbReference>
<dbReference type="InterPro" id="IPR039847">
    <property type="entry name" value="Ubox5"/>
</dbReference>
<dbReference type="CDD" id="cd16660">
    <property type="entry name" value="RING-Ubox_RNF37"/>
    <property type="match status" value="1"/>
</dbReference>
<dbReference type="GO" id="GO:0000209">
    <property type="term" value="P:protein polyubiquitination"/>
    <property type="evidence" value="ECO:0007669"/>
    <property type="project" value="TreeGrafter"/>
</dbReference>
<dbReference type="InterPro" id="IPR013083">
    <property type="entry name" value="Znf_RING/FYVE/PHD"/>
</dbReference>
<dbReference type="SUPFAM" id="SSF53335">
    <property type="entry name" value="S-adenosyl-L-methionine-dependent methyltransferases"/>
    <property type="match status" value="1"/>
</dbReference>
<comment type="caution">
    <text evidence="2">The sequence shown here is derived from an EMBL/GenBank/DDBJ whole genome shotgun (WGS) entry which is preliminary data.</text>
</comment>
<dbReference type="InterPro" id="IPR045696">
    <property type="entry name" value="Ubox5_N"/>
</dbReference>
<dbReference type="Proteomes" id="UP000663828">
    <property type="component" value="Unassembled WGS sequence"/>
</dbReference>
<dbReference type="Gene3D" id="3.30.40.10">
    <property type="entry name" value="Zinc/RING finger domain, C3HC4 (zinc finger)"/>
    <property type="match status" value="1"/>
</dbReference>
<evidence type="ECO:0000259" key="1">
    <source>
        <dbReference type="PROSITE" id="PS51698"/>
    </source>
</evidence>
<dbReference type="GO" id="GO:0031625">
    <property type="term" value="F:ubiquitin protein ligase binding"/>
    <property type="evidence" value="ECO:0007669"/>
    <property type="project" value="TreeGrafter"/>
</dbReference>
<sequence length="570" mass="66254">MLVNFCTAKFQPIFECSQMQLDGYHAENLAKDFSQKYRVCLSFISIIFLVNSHGFLADSLQRPPIDIYIRFPLNIDIKHIYLGPSIGHHRSTLIEFCVNHQMIDEKTSWLVDSSTKSNRVNLKQLSFHRIAQILNENENTQRIEIYDHETEQSNSNVFTYRFSANTHLINCSTIKLTIKRAWRVSSCALKYLQIWGSLSNSIPTQFKTKLEQILFPTPAKPLEINETTCTKTSEEIPSDFLDALTSDLMLIPMLLPSGHIIDQTTLEKCIAEDTRWCRLPRDPFTLKSFTEVTQPVVAQQLKMRIDQFLSEHQNDPKYRQYDMFKFNFNIEEDPDNQNTKLDEDEQFSALNQDFGYIRIDDLPNESDEDTEKMRQRFESYRSDLVPNVYEGGFKTWECSYDLVDYLQSINDNLRDRKTVIELGCGSGLPGTALNKSGEFQVDFQDFNREVIEQTGKQLKKDKRSYNNRMFFGDWGDLVNIIPAHYYDVILTSETIYNTGNYTKLVKLFNHALKSNGVIYLAAKVYYFGVQGGVRQFEEFIAKTGLFKTRVVRVIDANVKREILEMTRSEH</sequence>
<proteinExistence type="predicted"/>
<dbReference type="InterPro" id="IPR003613">
    <property type="entry name" value="Ubox_domain"/>
</dbReference>
<dbReference type="Pfam" id="PF19318">
    <property type="entry name" value="DUF5918"/>
    <property type="match status" value="1"/>
</dbReference>
<name>A0A814FTI3_ADIRI</name>
<dbReference type="Pfam" id="PF04564">
    <property type="entry name" value="U-box"/>
    <property type="match status" value="1"/>
</dbReference>
<accession>A0A814FTI3</accession>
<reference evidence="2" key="1">
    <citation type="submission" date="2021-02" db="EMBL/GenBank/DDBJ databases">
        <authorList>
            <person name="Nowell W R."/>
        </authorList>
    </citation>
    <scope>NUCLEOTIDE SEQUENCE</scope>
</reference>
<protein>
    <recommendedName>
        <fullName evidence="1">U-box domain-containing protein</fullName>
    </recommendedName>
</protein>
<dbReference type="Gene3D" id="3.40.50.150">
    <property type="entry name" value="Vaccinia Virus protein VP39"/>
    <property type="match status" value="1"/>
</dbReference>
<evidence type="ECO:0000313" key="3">
    <source>
        <dbReference type="Proteomes" id="UP000663828"/>
    </source>
</evidence>
<gene>
    <name evidence="2" type="ORF">XAT740_LOCUS12549</name>
</gene>
<dbReference type="SUPFAM" id="SSF57850">
    <property type="entry name" value="RING/U-box"/>
    <property type="match status" value="1"/>
</dbReference>
<evidence type="ECO:0000313" key="2">
    <source>
        <dbReference type="EMBL" id="CAF0988126.1"/>
    </source>
</evidence>
<dbReference type="CDD" id="cd02440">
    <property type="entry name" value="AdoMet_MTases"/>
    <property type="match status" value="1"/>
</dbReference>
<dbReference type="PANTHER" id="PTHR13492">
    <property type="entry name" value="RING FINGER PROTEIN 37"/>
    <property type="match status" value="1"/>
</dbReference>
<organism evidence="2 3">
    <name type="scientific">Adineta ricciae</name>
    <name type="common">Rotifer</name>
    <dbReference type="NCBI Taxonomy" id="249248"/>
    <lineage>
        <taxon>Eukaryota</taxon>
        <taxon>Metazoa</taxon>
        <taxon>Spiralia</taxon>
        <taxon>Gnathifera</taxon>
        <taxon>Rotifera</taxon>
        <taxon>Eurotatoria</taxon>
        <taxon>Bdelloidea</taxon>
        <taxon>Adinetida</taxon>
        <taxon>Adinetidae</taxon>
        <taxon>Adineta</taxon>
    </lineage>
</organism>
<dbReference type="AlphaFoldDB" id="A0A814FTI3"/>
<dbReference type="SMART" id="SM00504">
    <property type="entry name" value="Ubox"/>
    <property type="match status" value="1"/>
</dbReference>
<dbReference type="Pfam" id="PF10294">
    <property type="entry name" value="Methyltransf_16"/>
    <property type="match status" value="1"/>
</dbReference>
<dbReference type="EMBL" id="CAJNOR010000710">
    <property type="protein sequence ID" value="CAF0988126.1"/>
    <property type="molecule type" value="Genomic_DNA"/>
</dbReference>
<dbReference type="GO" id="GO:0034450">
    <property type="term" value="F:ubiquitin-ubiquitin ligase activity"/>
    <property type="evidence" value="ECO:0007669"/>
    <property type="project" value="TreeGrafter"/>
</dbReference>
<dbReference type="PROSITE" id="PS51698">
    <property type="entry name" value="U_BOX"/>
    <property type="match status" value="1"/>
</dbReference>
<dbReference type="InterPro" id="IPR019410">
    <property type="entry name" value="Methyltransf_16"/>
</dbReference>
<feature type="domain" description="U-box" evidence="1">
    <location>
        <begin position="235"/>
        <end position="315"/>
    </location>
</feature>
<dbReference type="GO" id="GO:0005634">
    <property type="term" value="C:nucleus"/>
    <property type="evidence" value="ECO:0007669"/>
    <property type="project" value="TreeGrafter"/>
</dbReference>
<dbReference type="PANTHER" id="PTHR13492:SF2">
    <property type="entry name" value="RING FINGER PROTEIN 37"/>
    <property type="match status" value="1"/>
</dbReference>
<dbReference type="InterPro" id="IPR029063">
    <property type="entry name" value="SAM-dependent_MTases_sf"/>
</dbReference>
<keyword evidence="3" id="KW-1185">Reference proteome</keyword>